<dbReference type="PANTHER" id="PTHR45947:SF15">
    <property type="entry name" value="TEICHURONIC ACID BIOSYNTHESIS GLYCOSYLTRANSFERASE TUAC-RELATED"/>
    <property type="match status" value="1"/>
</dbReference>
<dbReference type="InterPro" id="IPR001296">
    <property type="entry name" value="Glyco_trans_1"/>
</dbReference>
<reference evidence="3 4" key="1">
    <citation type="journal article" date="2017" name="ISME J.">
        <title>Energy and carbon metabolisms in a deep terrestrial subsurface fluid microbial community.</title>
        <authorList>
            <person name="Momper L."/>
            <person name="Jungbluth S.P."/>
            <person name="Lee M.D."/>
            <person name="Amend J.P."/>
        </authorList>
    </citation>
    <scope>NUCLEOTIDE SEQUENCE [LARGE SCALE GENOMIC DNA]</scope>
    <source>
        <strain evidence="3">SURF_26</strain>
    </source>
</reference>
<sequence length="409" mass="47038">MKRNLLIVTPVFPRWENDAESPRSITDLARALSQYYRVYVLCPGTYCAANKEHLGDVTIIRFNYFFPVKWQALSSGQGMFAHNKLKSFAKLQLPFYFISEILNLYRAIRQYDIHIVNSHYIFPEGLSYSIIRNFLKRPHVITLHSPGVDELIRHGIIGKIIARFILKHAEKILPVSTYVRYKLERLSGMHFNYKVIPLALDIDDFKYTPEKDKMRRHIGLEKNRTYFLFTGALVERSGIFVLLRAMEQLKKEYTDFSVIVIGNGPLKSKIAKWITQYQLNDHCIFHTLATHERISHYYAACNAVIAPIIIDAEGATDGMPSSVQEGLACGVPVIASRLSGVNDLIKHGVNGWLFEPGNHSELAEYMALLFKPLKLKKLKTSAQKTAERYDSETVANQYYDIFKTFYRIS</sequence>
<dbReference type="EMBL" id="QZJZ01000031">
    <property type="protein sequence ID" value="RJP60311.1"/>
    <property type="molecule type" value="Genomic_DNA"/>
</dbReference>
<feature type="domain" description="Glycosyltransferase subfamily 4-like N-terminal" evidence="2">
    <location>
        <begin position="23"/>
        <end position="203"/>
    </location>
</feature>
<dbReference type="PANTHER" id="PTHR45947">
    <property type="entry name" value="SULFOQUINOVOSYL TRANSFERASE SQD2"/>
    <property type="match status" value="1"/>
</dbReference>
<name>A0A3A4RFG6_9BACT</name>
<dbReference type="SUPFAM" id="SSF53756">
    <property type="entry name" value="UDP-Glycosyltransferase/glycogen phosphorylase"/>
    <property type="match status" value="1"/>
</dbReference>
<dbReference type="InterPro" id="IPR028098">
    <property type="entry name" value="Glyco_trans_4-like_N"/>
</dbReference>
<dbReference type="InterPro" id="IPR050194">
    <property type="entry name" value="Glycosyltransferase_grp1"/>
</dbReference>
<gene>
    <name evidence="3" type="ORF">C4541_04505</name>
</gene>
<feature type="domain" description="Glycosyl transferase family 1" evidence="1">
    <location>
        <begin position="211"/>
        <end position="371"/>
    </location>
</feature>
<evidence type="ECO:0000313" key="4">
    <source>
        <dbReference type="Proteomes" id="UP000266426"/>
    </source>
</evidence>
<dbReference type="GO" id="GO:0016757">
    <property type="term" value="F:glycosyltransferase activity"/>
    <property type="evidence" value="ECO:0007669"/>
    <property type="project" value="InterPro"/>
</dbReference>
<keyword evidence="3" id="KW-0808">Transferase</keyword>
<dbReference type="Pfam" id="PF13439">
    <property type="entry name" value="Glyco_transf_4"/>
    <property type="match status" value="1"/>
</dbReference>
<evidence type="ECO:0000259" key="1">
    <source>
        <dbReference type="Pfam" id="PF00534"/>
    </source>
</evidence>
<dbReference type="Pfam" id="PF00534">
    <property type="entry name" value="Glycos_transf_1"/>
    <property type="match status" value="1"/>
</dbReference>
<evidence type="ECO:0000259" key="2">
    <source>
        <dbReference type="Pfam" id="PF13439"/>
    </source>
</evidence>
<protein>
    <submittedName>
        <fullName evidence="3">Glycosyltransferase family 4 protein</fullName>
    </submittedName>
</protein>
<comment type="caution">
    <text evidence="3">The sequence shown here is derived from an EMBL/GenBank/DDBJ whole genome shotgun (WGS) entry which is preliminary data.</text>
</comment>
<dbReference type="Proteomes" id="UP000266426">
    <property type="component" value="Unassembled WGS sequence"/>
</dbReference>
<evidence type="ECO:0000313" key="3">
    <source>
        <dbReference type="EMBL" id="RJP60311.1"/>
    </source>
</evidence>
<dbReference type="AlphaFoldDB" id="A0A3A4RFG6"/>
<organism evidence="3 4">
    <name type="scientific">Candidatus Auribacter fodinae</name>
    <dbReference type="NCBI Taxonomy" id="2093366"/>
    <lineage>
        <taxon>Bacteria</taxon>
        <taxon>Pseudomonadati</taxon>
        <taxon>Candidatus Auribacterota</taxon>
        <taxon>Candidatus Auribacteria</taxon>
        <taxon>Candidatus Auribacterales</taxon>
        <taxon>Candidatus Auribacteraceae</taxon>
        <taxon>Candidatus Auribacter</taxon>
    </lineage>
</organism>
<dbReference type="Gene3D" id="3.40.50.2000">
    <property type="entry name" value="Glycogen Phosphorylase B"/>
    <property type="match status" value="2"/>
</dbReference>
<proteinExistence type="predicted"/>
<accession>A0A3A4RFG6</accession>